<dbReference type="AlphaFoldDB" id="A0A810Q2Q9"/>
<dbReference type="Pfam" id="PF00639">
    <property type="entry name" value="Rotamase"/>
    <property type="match status" value="1"/>
</dbReference>
<evidence type="ECO:0000256" key="2">
    <source>
        <dbReference type="SAM" id="MobiDB-lite"/>
    </source>
</evidence>
<dbReference type="InterPro" id="IPR046357">
    <property type="entry name" value="PPIase_dom_sf"/>
</dbReference>
<dbReference type="InterPro" id="IPR027304">
    <property type="entry name" value="Trigger_fact/SurA_dom_sf"/>
</dbReference>
<dbReference type="Gene3D" id="1.10.4030.10">
    <property type="entry name" value="Porin chaperone SurA, peptide-binding domain"/>
    <property type="match status" value="1"/>
</dbReference>
<evidence type="ECO:0000313" key="6">
    <source>
        <dbReference type="Proteomes" id="UP000681035"/>
    </source>
</evidence>
<dbReference type="PANTHER" id="PTHR47245:SF2">
    <property type="entry name" value="PEPTIDYL-PROLYL CIS-TRANS ISOMERASE HP_0175-RELATED"/>
    <property type="match status" value="1"/>
</dbReference>
<sequence length="521" mass="58414">MSASREKKNRQEVAASGVADPKTARQAQEQAKERRSNRLYAIIAIAFVVVAIGLVVWNSNIIQRGTTAVTVEGESYSAAEVSYYYHNAYNSIVNSKYASLYGIDKNTSLSQQSLNDTAKMMLRVSEDMTWDAYFRDAAKKSLIQLTMLKKGAAEKGMTFNDDMQKEVDSTVETFSTYAKKAGYSTSAYLKLMYGNNMTMSTFKSILKDTLLASHYQQDYIDSLTYTDEEVETYYNEHKNNFDVADYEYIYFKGTADSTKDADGNTVKPTDEENAAAKEAASANANAALEAVRNGLLMEKAADNYDNGTYTDRPTGTYSGDAVTEWVFNEERQEGDLTLIESGDNYYVVLFHSRGRNDYNTVDVRHILFKVDTSDLDSKADDYQEKLDARKAEQKEAAEAALKKWEDGAKTEDSFAELANELSSDTGSNTNGGLYTEVYKGQMVTEFNDWCFDESRQPGDTGIVYNEGSYTGYHVIYFVGTDAPYWQVQVRNAMKNADYTQWNNALVKDITATETSGMKYLA</sequence>
<keyword evidence="3" id="KW-0472">Membrane</keyword>
<evidence type="ECO:0000313" key="5">
    <source>
        <dbReference type="EMBL" id="BCK80537.1"/>
    </source>
</evidence>
<dbReference type="Proteomes" id="UP000681035">
    <property type="component" value="Chromosome"/>
</dbReference>
<keyword evidence="1" id="KW-0697">Rotamase</keyword>
<keyword evidence="6" id="KW-1185">Reference proteome</keyword>
<dbReference type="Pfam" id="PF13624">
    <property type="entry name" value="SurA_N_3"/>
    <property type="match status" value="1"/>
</dbReference>
<feature type="compositionally biased region" description="Basic and acidic residues" evidence="2">
    <location>
        <begin position="1"/>
        <end position="11"/>
    </location>
</feature>
<feature type="transmembrane region" description="Helical" evidence="3">
    <location>
        <begin position="39"/>
        <end position="57"/>
    </location>
</feature>
<dbReference type="PANTHER" id="PTHR47245">
    <property type="entry name" value="PEPTIDYLPROLYL ISOMERASE"/>
    <property type="match status" value="1"/>
</dbReference>
<dbReference type="PROSITE" id="PS50198">
    <property type="entry name" value="PPIC_PPIASE_2"/>
    <property type="match status" value="1"/>
</dbReference>
<protein>
    <recommendedName>
        <fullName evidence="4">PpiC domain-containing protein</fullName>
    </recommendedName>
</protein>
<gene>
    <name evidence="5" type="ORF">MM50RIKEN_03000</name>
</gene>
<dbReference type="KEGG" id="vcop:MM50RIKEN_03000"/>
<dbReference type="InterPro" id="IPR050245">
    <property type="entry name" value="PrsA_foldase"/>
</dbReference>
<dbReference type="Gene3D" id="3.10.50.40">
    <property type="match status" value="1"/>
</dbReference>
<keyword evidence="3" id="KW-0812">Transmembrane</keyword>
<keyword evidence="1" id="KW-0413">Isomerase</keyword>
<name>A0A810Q2Q9_9FIRM</name>
<dbReference type="RefSeq" id="WP_213541475.1">
    <property type="nucleotide sequence ID" value="NZ_AP023418.1"/>
</dbReference>
<dbReference type="InterPro" id="IPR000297">
    <property type="entry name" value="PPIase_PpiC"/>
</dbReference>
<dbReference type="SUPFAM" id="SSF109998">
    <property type="entry name" value="Triger factor/SurA peptide-binding domain-like"/>
    <property type="match status" value="1"/>
</dbReference>
<feature type="region of interest" description="Disordered" evidence="2">
    <location>
        <begin position="1"/>
        <end position="30"/>
    </location>
</feature>
<evidence type="ECO:0000256" key="3">
    <source>
        <dbReference type="SAM" id="Phobius"/>
    </source>
</evidence>
<evidence type="ECO:0000259" key="4">
    <source>
        <dbReference type="PROSITE" id="PS50198"/>
    </source>
</evidence>
<dbReference type="EMBL" id="AP023418">
    <property type="protein sequence ID" value="BCK80537.1"/>
    <property type="molecule type" value="Genomic_DNA"/>
</dbReference>
<organism evidence="5 6">
    <name type="scientific">Vescimonas coprocola</name>
    <dbReference type="NCBI Taxonomy" id="2714355"/>
    <lineage>
        <taxon>Bacteria</taxon>
        <taxon>Bacillati</taxon>
        <taxon>Bacillota</taxon>
        <taxon>Clostridia</taxon>
        <taxon>Eubacteriales</taxon>
        <taxon>Oscillospiraceae</taxon>
        <taxon>Vescimonas</taxon>
    </lineage>
</organism>
<accession>A0A810Q2Q9</accession>
<dbReference type="SUPFAM" id="SSF54534">
    <property type="entry name" value="FKBP-like"/>
    <property type="match status" value="1"/>
</dbReference>
<proteinExistence type="predicted"/>
<reference evidence="5" key="1">
    <citation type="submission" date="2020-09" db="EMBL/GenBank/DDBJ databases">
        <title>New species isolated from human feces.</title>
        <authorList>
            <person name="Kitahara M."/>
            <person name="Shigeno Y."/>
            <person name="Shime M."/>
            <person name="Matsumoto Y."/>
            <person name="Nakamura S."/>
            <person name="Motooka D."/>
            <person name="Fukuoka S."/>
            <person name="Nishikawa H."/>
            <person name="Benno Y."/>
        </authorList>
    </citation>
    <scope>NUCLEOTIDE SEQUENCE</scope>
    <source>
        <strain evidence="5">MM50</strain>
    </source>
</reference>
<feature type="domain" description="PpiC" evidence="4">
    <location>
        <begin position="358"/>
        <end position="479"/>
    </location>
</feature>
<evidence type="ECO:0000256" key="1">
    <source>
        <dbReference type="PROSITE-ProRule" id="PRU00278"/>
    </source>
</evidence>
<keyword evidence="3" id="KW-1133">Transmembrane helix</keyword>
<dbReference type="GO" id="GO:0003755">
    <property type="term" value="F:peptidyl-prolyl cis-trans isomerase activity"/>
    <property type="evidence" value="ECO:0007669"/>
    <property type="project" value="UniProtKB-KW"/>
</dbReference>